<dbReference type="InterPro" id="IPR036864">
    <property type="entry name" value="Zn2-C6_fun-type_DNA-bd_sf"/>
</dbReference>
<dbReference type="SUPFAM" id="SSF57701">
    <property type="entry name" value="Zn2/Cys6 DNA-binding domain"/>
    <property type="match status" value="1"/>
</dbReference>
<dbReference type="Proteomes" id="UP001610335">
    <property type="component" value="Unassembled WGS sequence"/>
</dbReference>
<feature type="domain" description="Zn(2)-C6 fungal-type" evidence="6">
    <location>
        <begin position="31"/>
        <end position="60"/>
    </location>
</feature>
<gene>
    <name evidence="7" type="ORF">BDW59DRAFT_92284</name>
</gene>
<dbReference type="CDD" id="cd12148">
    <property type="entry name" value="fungal_TF_MHR"/>
    <property type="match status" value="1"/>
</dbReference>
<organism evidence="7 8">
    <name type="scientific">Aspergillus cavernicola</name>
    <dbReference type="NCBI Taxonomy" id="176166"/>
    <lineage>
        <taxon>Eukaryota</taxon>
        <taxon>Fungi</taxon>
        <taxon>Dikarya</taxon>
        <taxon>Ascomycota</taxon>
        <taxon>Pezizomycotina</taxon>
        <taxon>Eurotiomycetes</taxon>
        <taxon>Eurotiomycetidae</taxon>
        <taxon>Eurotiales</taxon>
        <taxon>Aspergillaceae</taxon>
        <taxon>Aspergillus</taxon>
        <taxon>Aspergillus subgen. Nidulantes</taxon>
    </lineage>
</organism>
<keyword evidence="2" id="KW-0805">Transcription regulation</keyword>
<accession>A0ABR4I7R2</accession>
<dbReference type="PANTHER" id="PTHR47256">
    <property type="entry name" value="ZN(II)2CYS6 TRANSCRIPTION FACTOR (EUROFUNG)-RELATED"/>
    <property type="match status" value="1"/>
</dbReference>
<keyword evidence="1" id="KW-0479">Metal-binding</keyword>
<evidence type="ECO:0000256" key="4">
    <source>
        <dbReference type="ARBA" id="ARBA00023163"/>
    </source>
</evidence>
<evidence type="ECO:0000256" key="1">
    <source>
        <dbReference type="ARBA" id="ARBA00022723"/>
    </source>
</evidence>
<name>A0ABR4I7R2_9EURO</name>
<dbReference type="Pfam" id="PF04082">
    <property type="entry name" value="Fungal_trans"/>
    <property type="match status" value="1"/>
</dbReference>
<dbReference type="EMBL" id="JBFXLS010000049">
    <property type="protein sequence ID" value="KAL2823792.1"/>
    <property type="molecule type" value="Genomic_DNA"/>
</dbReference>
<evidence type="ECO:0000256" key="5">
    <source>
        <dbReference type="ARBA" id="ARBA00023242"/>
    </source>
</evidence>
<evidence type="ECO:0000259" key="6">
    <source>
        <dbReference type="PROSITE" id="PS50048"/>
    </source>
</evidence>
<sequence length="625" mass="70454">MPPSESNRLALVASDNIANDAQKRRKNVGTACLACKSRKLKCTGAPPCTNCVKSSLQCTLDETADRRRRGALKRKIDQLEDKQDLLDRILDALRESDNRNTVLLLNLIRSHASLAEIRFYIEHQLPRSELTATPELMDIYRAVEQCEQSEPPPKRRILDTRRPSNVPRFSVPARPWTSIIADDALVSRLVSLWFTWVHPFYNWINRDLFIRDMKSGSLSAQYCSPFLLNIILADACAYSEYSATHGLSEDLVSKRTGFYDEAKRLLDKEEGRISLPTVQGLGVLWKCASITGRDRQGWISRGHLAYSLRELSQTSSSLSLKSDAETICMAQAVDHTKWGLFNLAMIHALFVKKPLIIGPPLQSYLPPISHHSHQCDPDQWYSYPNQSTSVGARTSCLFNAVCHLNRIAYNLGPVLFSQGTTPLPRLEIENEKLEALQELTEWPDRLPRCLAESNVDVPHVLSMHMYYHTIMTAVYGFLRTQPVYTANRSTWSPKIRSLISDAPYDFCLSSAHKIAQLVLVHRSNWGFDRMPGAHVHCIMAALFTLLEALDGTANRDAFISLIAAASAFSRRWECTKGLLRTLRDAAQERGIALPVETDPFLADLDQLSEFSTPGKSETPEFTPNR</sequence>
<dbReference type="InterPro" id="IPR007219">
    <property type="entry name" value="XnlR_reg_dom"/>
</dbReference>
<proteinExistence type="predicted"/>
<evidence type="ECO:0000256" key="3">
    <source>
        <dbReference type="ARBA" id="ARBA00023125"/>
    </source>
</evidence>
<dbReference type="InterPro" id="IPR053187">
    <property type="entry name" value="Notoamide_regulator"/>
</dbReference>
<evidence type="ECO:0000313" key="7">
    <source>
        <dbReference type="EMBL" id="KAL2823792.1"/>
    </source>
</evidence>
<comment type="caution">
    <text evidence="7">The sequence shown here is derived from an EMBL/GenBank/DDBJ whole genome shotgun (WGS) entry which is preliminary data.</text>
</comment>
<keyword evidence="3" id="KW-0238">DNA-binding</keyword>
<dbReference type="Gene3D" id="4.10.240.10">
    <property type="entry name" value="Zn(2)-C6 fungal-type DNA-binding domain"/>
    <property type="match status" value="1"/>
</dbReference>
<dbReference type="PROSITE" id="PS50048">
    <property type="entry name" value="ZN2_CY6_FUNGAL_2"/>
    <property type="match status" value="1"/>
</dbReference>
<dbReference type="PROSITE" id="PS00463">
    <property type="entry name" value="ZN2_CY6_FUNGAL_1"/>
    <property type="match status" value="1"/>
</dbReference>
<keyword evidence="8" id="KW-1185">Reference proteome</keyword>
<keyword evidence="4" id="KW-0804">Transcription</keyword>
<dbReference type="PANTHER" id="PTHR47256:SF1">
    <property type="entry name" value="ZN(II)2CYS6 TRANSCRIPTION FACTOR (EUROFUNG)"/>
    <property type="match status" value="1"/>
</dbReference>
<protein>
    <recommendedName>
        <fullName evidence="6">Zn(2)-C6 fungal-type domain-containing protein</fullName>
    </recommendedName>
</protein>
<reference evidence="7 8" key="1">
    <citation type="submission" date="2024-07" db="EMBL/GenBank/DDBJ databases">
        <title>Section-level genome sequencing and comparative genomics of Aspergillus sections Usti and Cavernicolus.</title>
        <authorList>
            <consortium name="Lawrence Berkeley National Laboratory"/>
            <person name="Nybo J.L."/>
            <person name="Vesth T.C."/>
            <person name="Theobald S."/>
            <person name="Frisvad J.C."/>
            <person name="Larsen T.O."/>
            <person name="Kjaerboelling I."/>
            <person name="Rothschild-Mancinelli K."/>
            <person name="Lyhne E.K."/>
            <person name="Kogle M.E."/>
            <person name="Barry K."/>
            <person name="Clum A."/>
            <person name="Na H."/>
            <person name="Ledsgaard L."/>
            <person name="Lin J."/>
            <person name="Lipzen A."/>
            <person name="Kuo A."/>
            <person name="Riley R."/>
            <person name="Mondo S."/>
            <person name="LaButti K."/>
            <person name="Haridas S."/>
            <person name="Pangalinan J."/>
            <person name="Salamov A.A."/>
            <person name="Simmons B.A."/>
            <person name="Magnuson J.K."/>
            <person name="Chen J."/>
            <person name="Drula E."/>
            <person name="Henrissat B."/>
            <person name="Wiebenga A."/>
            <person name="Lubbers R.J."/>
            <person name="Gomes A.C."/>
            <person name="Makela M.R."/>
            <person name="Stajich J."/>
            <person name="Grigoriev I.V."/>
            <person name="Mortensen U.H."/>
            <person name="De vries R.P."/>
            <person name="Baker S.E."/>
            <person name="Andersen M.R."/>
        </authorList>
    </citation>
    <scope>NUCLEOTIDE SEQUENCE [LARGE SCALE GENOMIC DNA]</scope>
    <source>
        <strain evidence="7 8">CBS 600.67</strain>
    </source>
</reference>
<keyword evidence="5" id="KW-0539">Nucleus</keyword>
<dbReference type="InterPro" id="IPR001138">
    <property type="entry name" value="Zn2Cys6_DnaBD"/>
</dbReference>
<evidence type="ECO:0000256" key="2">
    <source>
        <dbReference type="ARBA" id="ARBA00023015"/>
    </source>
</evidence>
<evidence type="ECO:0000313" key="8">
    <source>
        <dbReference type="Proteomes" id="UP001610335"/>
    </source>
</evidence>
<dbReference type="CDD" id="cd00067">
    <property type="entry name" value="GAL4"/>
    <property type="match status" value="1"/>
</dbReference>
<dbReference type="Pfam" id="PF00172">
    <property type="entry name" value="Zn_clus"/>
    <property type="match status" value="1"/>
</dbReference>
<dbReference type="SMART" id="SM00066">
    <property type="entry name" value="GAL4"/>
    <property type="match status" value="1"/>
</dbReference>